<dbReference type="InterPro" id="IPR050197">
    <property type="entry name" value="Aldolase_class_II_sugar_metab"/>
</dbReference>
<sequence length="266" mass="29108">MVNLTATLSSLITANHILHYHSILDSMGHISVRNPKNNSTYFIALQLGPAVVSGLEDIGEYLIEDSSPVNGTQGGYAERYIHSEILKKYPDINAVVHSHSEDILPYTVLGSVPLKPVYHMGGFLGDGIPNFDIESVYNDGDARDFLVNTIPLGAALADKLGVNASQPTSPLHTIALQRGHGFVAVGTSIEQVVDYAYYAASNARVQTKALLLSGATGGSVQYLNKQEMFDSKNMNSWIVFKPWKQWVREVERSGQYENRLGTPPMT</sequence>
<dbReference type="EMBL" id="ML978066">
    <property type="protein sequence ID" value="KAF2020466.1"/>
    <property type="molecule type" value="Genomic_DNA"/>
</dbReference>
<dbReference type="GO" id="GO:0046872">
    <property type="term" value="F:metal ion binding"/>
    <property type="evidence" value="ECO:0007669"/>
    <property type="project" value="UniProtKB-KW"/>
</dbReference>
<protein>
    <submittedName>
        <fullName evidence="4">Arad-like aldolase/epimerase</fullName>
    </submittedName>
</protein>
<evidence type="ECO:0000256" key="2">
    <source>
        <dbReference type="ARBA" id="ARBA00023239"/>
    </source>
</evidence>
<evidence type="ECO:0000259" key="3">
    <source>
        <dbReference type="SMART" id="SM01007"/>
    </source>
</evidence>
<gene>
    <name evidence="4" type="ORF">BU24DRAFT_429598</name>
</gene>
<dbReference type="RefSeq" id="XP_033388805.1">
    <property type="nucleotide sequence ID" value="XM_033529757.1"/>
</dbReference>
<dbReference type="Gene3D" id="3.40.225.10">
    <property type="entry name" value="Class II aldolase/adducin N-terminal domain"/>
    <property type="match status" value="1"/>
</dbReference>
<name>A0A6A5Y5A9_9PLEO</name>
<dbReference type="AlphaFoldDB" id="A0A6A5Y5A9"/>
<proteinExistence type="predicted"/>
<keyword evidence="2" id="KW-0456">Lyase</keyword>
<reference evidence="4" key="1">
    <citation type="journal article" date="2020" name="Stud. Mycol.">
        <title>101 Dothideomycetes genomes: a test case for predicting lifestyles and emergence of pathogens.</title>
        <authorList>
            <person name="Haridas S."/>
            <person name="Albert R."/>
            <person name="Binder M."/>
            <person name="Bloem J."/>
            <person name="Labutti K."/>
            <person name="Salamov A."/>
            <person name="Andreopoulos B."/>
            <person name="Baker S."/>
            <person name="Barry K."/>
            <person name="Bills G."/>
            <person name="Bluhm B."/>
            <person name="Cannon C."/>
            <person name="Castanera R."/>
            <person name="Culley D."/>
            <person name="Daum C."/>
            <person name="Ezra D."/>
            <person name="Gonzalez J."/>
            <person name="Henrissat B."/>
            <person name="Kuo A."/>
            <person name="Liang C."/>
            <person name="Lipzen A."/>
            <person name="Lutzoni F."/>
            <person name="Magnuson J."/>
            <person name="Mondo S."/>
            <person name="Nolan M."/>
            <person name="Ohm R."/>
            <person name="Pangilinan J."/>
            <person name="Park H.-J."/>
            <person name="Ramirez L."/>
            <person name="Alfaro M."/>
            <person name="Sun H."/>
            <person name="Tritt A."/>
            <person name="Yoshinaga Y."/>
            <person name="Zwiers L.-H."/>
            <person name="Turgeon B."/>
            <person name="Goodwin S."/>
            <person name="Spatafora J."/>
            <person name="Crous P."/>
            <person name="Grigoriev I."/>
        </authorList>
    </citation>
    <scope>NUCLEOTIDE SEQUENCE</scope>
    <source>
        <strain evidence="4">CBS 175.79</strain>
    </source>
</reference>
<dbReference type="OrthoDB" id="2932980at2759"/>
<keyword evidence="5" id="KW-1185">Reference proteome</keyword>
<feature type="domain" description="Class II aldolase/adducin N-terminal" evidence="3">
    <location>
        <begin position="9"/>
        <end position="207"/>
    </location>
</feature>
<dbReference type="GeneID" id="54287154"/>
<dbReference type="GO" id="GO:0019323">
    <property type="term" value="P:pentose catabolic process"/>
    <property type="evidence" value="ECO:0007669"/>
    <property type="project" value="TreeGrafter"/>
</dbReference>
<dbReference type="SMART" id="SM01007">
    <property type="entry name" value="Aldolase_II"/>
    <property type="match status" value="1"/>
</dbReference>
<dbReference type="GO" id="GO:0016832">
    <property type="term" value="F:aldehyde-lyase activity"/>
    <property type="evidence" value="ECO:0007669"/>
    <property type="project" value="TreeGrafter"/>
</dbReference>
<evidence type="ECO:0000313" key="4">
    <source>
        <dbReference type="EMBL" id="KAF2020466.1"/>
    </source>
</evidence>
<keyword evidence="1" id="KW-0479">Metal-binding</keyword>
<dbReference type="SUPFAM" id="SSF53639">
    <property type="entry name" value="AraD/HMP-PK domain-like"/>
    <property type="match status" value="1"/>
</dbReference>
<accession>A0A6A5Y5A9</accession>
<dbReference type="InterPro" id="IPR001303">
    <property type="entry name" value="Aldolase_II/adducin_N"/>
</dbReference>
<dbReference type="GO" id="GO:0005829">
    <property type="term" value="C:cytosol"/>
    <property type="evidence" value="ECO:0007669"/>
    <property type="project" value="TreeGrafter"/>
</dbReference>
<dbReference type="PANTHER" id="PTHR22789:SF0">
    <property type="entry name" value="3-OXO-TETRONATE 4-PHOSPHATE DECARBOXYLASE-RELATED"/>
    <property type="match status" value="1"/>
</dbReference>
<dbReference type="Proteomes" id="UP000799778">
    <property type="component" value="Unassembled WGS sequence"/>
</dbReference>
<dbReference type="InterPro" id="IPR036409">
    <property type="entry name" value="Aldolase_II/adducin_N_sf"/>
</dbReference>
<organism evidence="4 5">
    <name type="scientific">Aaosphaeria arxii CBS 175.79</name>
    <dbReference type="NCBI Taxonomy" id="1450172"/>
    <lineage>
        <taxon>Eukaryota</taxon>
        <taxon>Fungi</taxon>
        <taxon>Dikarya</taxon>
        <taxon>Ascomycota</taxon>
        <taxon>Pezizomycotina</taxon>
        <taxon>Dothideomycetes</taxon>
        <taxon>Pleosporomycetidae</taxon>
        <taxon>Pleosporales</taxon>
        <taxon>Pleosporales incertae sedis</taxon>
        <taxon>Aaosphaeria</taxon>
    </lineage>
</organism>
<evidence type="ECO:0000313" key="5">
    <source>
        <dbReference type="Proteomes" id="UP000799778"/>
    </source>
</evidence>
<evidence type="ECO:0000256" key="1">
    <source>
        <dbReference type="ARBA" id="ARBA00022723"/>
    </source>
</evidence>
<dbReference type="Pfam" id="PF00596">
    <property type="entry name" value="Aldolase_II"/>
    <property type="match status" value="1"/>
</dbReference>
<dbReference type="PANTHER" id="PTHR22789">
    <property type="entry name" value="FUCULOSE PHOSPHATE ALDOLASE"/>
    <property type="match status" value="1"/>
</dbReference>